<organism evidence="2 3">
    <name type="scientific">Enterocloster bolteae</name>
    <dbReference type="NCBI Taxonomy" id="208479"/>
    <lineage>
        <taxon>Bacteria</taxon>
        <taxon>Bacillati</taxon>
        <taxon>Bacillota</taxon>
        <taxon>Clostridia</taxon>
        <taxon>Lachnospirales</taxon>
        <taxon>Lachnospiraceae</taxon>
        <taxon>Enterocloster</taxon>
    </lineage>
</organism>
<gene>
    <name evidence="2" type="ORF">DWW02_22325</name>
</gene>
<protein>
    <submittedName>
        <fullName evidence="2">Uncharacterized protein</fullName>
    </submittedName>
</protein>
<proteinExistence type="predicted"/>
<dbReference type="EMBL" id="QRZM01000011">
    <property type="protein sequence ID" value="RGV73143.1"/>
    <property type="molecule type" value="Genomic_DNA"/>
</dbReference>
<evidence type="ECO:0000313" key="3">
    <source>
        <dbReference type="Proteomes" id="UP000284543"/>
    </source>
</evidence>
<keyword evidence="1" id="KW-0812">Transmembrane</keyword>
<sequence>MESWKTDVIQIVINMIKYRKFQLLLVAIKRKIKSRNRGWVNPDFYIIIPINLLGIWFSGRRGGNCI</sequence>
<evidence type="ECO:0000313" key="2">
    <source>
        <dbReference type="EMBL" id="RGV73143.1"/>
    </source>
</evidence>
<evidence type="ECO:0000256" key="1">
    <source>
        <dbReference type="SAM" id="Phobius"/>
    </source>
</evidence>
<name>A0A412YZY7_9FIRM</name>
<feature type="transmembrane region" description="Helical" evidence="1">
    <location>
        <begin position="39"/>
        <end position="57"/>
    </location>
</feature>
<dbReference type="Proteomes" id="UP000284543">
    <property type="component" value="Unassembled WGS sequence"/>
</dbReference>
<keyword evidence="1" id="KW-0472">Membrane</keyword>
<keyword evidence="1" id="KW-1133">Transmembrane helix</keyword>
<dbReference type="AlphaFoldDB" id="A0A412YZY7"/>
<reference evidence="2 3" key="1">
    <citation type="submission" date="2018-08" db="EMBL/GenBank/DDBJ databases">
        <title>A genome reference for cultivated species of the human gut microbiota.</title>
        <authorList>
            <person name="Zou Y."/>
            <person name="Xue W."/>
            <person name="Luo G."/>
        </authorList>
    </citation>
    <scope>NUCLEOTIDE SEQUENCE [LARGE SCALE GENOMIC DNA]</scope>
    <source>
        <strain evidence="2 3">AF14-18</strain>
    </source>
</reference>
<comment type="caution">
    <text evidence="2">The sequence shown here is derived from an EMBL/GenBank/DDBJ whole genome shotgun (WGS) entry which is preliminary data.</text>
</comment>
<accession>A0A412YZY7</accession>